<dbReference type="Gene3D" id="3.40.720.10">
    <property type="entry name" value="Alkaline Phosphatase, subunit A"/>
    <property type="match status" value="1"/>
</dbReference>
<keyword evidence="7" id="KW-1185">Reference proteome</keyword>
<reference evidence="6 7" key="1">
    <citation type="journal article" date="2019" name="Int. J. Syst. Evol. Microbiol.">
        <title>The Global Catalogue of Microorganisms (GCM) 10K type strain sequencing project: providing services to taxonomists for standard genome sequencing and annotation.</title>
        <authorList>
            <consortium name="The Broad Institute Genomics Platform"/>
            <consortium name="The Broad Institute Genome Sequencing Center for Infectious Disease"/>
            <person name="Wu L."/>
            <person name="Ma J."/>
        </authorList>
    </citation>
    <scope>NUCLEOTIDE SEQUENCE [LARGE SCALE GENOMIC DNA]</scope>
    <source>
        <strain evidence="6 7">JCM 16112</strain>
    </source>
</reference>
<comment type="similarity">
    <text evidence="1">Belongs to the sulfatase family.</text>
</comment>
<dbReference type="InterPro" id="IPR050738">
    <property type="entry name" value="Sulfatase"/>
</dbReference>
<feature type="domain" description="Sulfatase N-terminal" evidence="5">
    <location>
        <begin position="45"/>
        <end position="350"/>
    </location>
</feature>
<dbReference type="PANTHER" id="PTHR42693:SF53">
    <property type="entry name" value="ENDO-4-O-SULFATASE"/>
    <property type="match status" value="1"/>
</dbReference>
<dbReference type="SUPFAM" id="SSF53649">
    <property type="entry name" value="Alkaline phosphatase-like"/>
    <property type="match status" value="1"/>
</dbReference>
<dbReference type="RefSeq" id="WP_343853508.1">
    <property type="nucleotide sequence ID" value="NZ_BAAAFI010000042.1"/>
</dbReference>
<comment type="caution">
    <text evidence="6">The sequence shown here is derived from an EMBL/GenBank/DDBJ whole genome shotgun (WGS) entry which is preliminary data.</text>
</comment>
<evidence type="ECO:0000256" key="1">
    <source>
        <dbReference type="ARBA" id="ARBA00008779"/>
    </source>
</evidence>
<dbReference type="InterPro" id="IPR017850">
    <property type="entry name" value="Alkaline_phosphatase_core_sf"/>
</dbReference>
<organism evidence="6 7">
    <name type="scientific">Algoriphagus jejuensis</name>
    <dbReference type="NCBI Taxonomy" id="419934"/>
    <lineage>
        <taxon>Bacteria</taxon>
        <taxon>Pseudomonadati</taxon>
        <taxon>Bacteroidota</taxon>
        <taxon>Cytophagia</taxon>
        <taxon>Cytophagales</taxon>
        <taxon>Cyclobacteriaceae</taxon>
        <taxon>Algoriphagus</taxon>
    </lineage>
</organism>
<accession>A0ABN1N315</accession>
<evidence type="ECO:0000256" key="3">
    <source>
        <dbReference type="ARBA" id="ARBA00022801"/>
    </source>
</evidence>
<dbReference type="PROSITE" id="PS00523">
    <property type="entry name" value="SULFATASE_1"/>
    <property type="match status" value="1"/>
</dbReference>
<dbReference type="EMBL" id="BAAAFI010000042">
    <property type="protein sequence ID" value="GAA0880276.1"/>
    <property type="molecule type" value="Genomic_DNA"/>
</dbReference>
<evidence type="ECO:0000259" key="5">
    <source>
        <dbReference type="Pfam" id="PF00884"/>
    </source>
</evidence>
<dbReference type="Pfam" id="PF00884">
    <property type="entry name" value="Sulfatase"/>
    <property type="match status" value="1"/>
</dbReference>
<evidence type="ECO:0000313" key="7">
    <source>
        <dbReference type="Proteomes" id="UP001500469"/>
    </source>
</evidence>
<evidence type="ECO:0000313" key="6">
    <source>
        <dbReference type="EMBL" id="GAA0880276.1"/>
    </source>
</evidence>
<dbReference type="InterPro" id="IPR000917">
    <property type="entry name" value="Sulfatase_N"/>
</dbReference>
<dbReference type="CDD" id="cd16146">
    <property type="entry name" value="ARS_like"/>
    <property type="match status" value="1"/>
</dbReference>
<protein>
    <submittedName>
        <fullName evidence="6">Arylsulfatase</fullName>
    </submittedName>
</protein>
<dbReference type="InterPro" id="IPR024607">
    <property type="entry name" value="Sulfatase_CS"/>
</dbReference>
<keyword evidence="4" id="KW-0106">Calcium</keyword>
<dbReference type="Proteomes" id="UP001500469">
    <property type="component" value="Unassembled WGS sequence"/>
</dbReference>
<sequence>MEKTQYLPFRLPALLFFGALCFTLLPHVTVLADSIPREDFQELRPNIILILTDDQGWGDLSSSGNPDLSTPNIDLLAKNGVSFDKFYVSPVCSPTRAELLTGRYHVRAGVYSTSEGGERMDLDETTIADIFKENGYQTAAYGKWHSGAQYPYHPNGRGFDDFYGFCSGHWGNYFDPMLERNGEVVAGKGFIIDDLTDKAIDFAEANRDKPFFLYLPYNTPHSPMQVPMPYWERFKGKPLSSHRYTDQEDLDHSRAAYAMVENIDWNLGRLMEKVGQLGLLDNTIVIYLSDNGPNGSRWNGEMKGKKGSVDEGGVRSPLFIQWKGKLEAGKKIPQVASAIDLLSTLTSLAKIEHGSKKTLDGKDLSPLLLGESASWENRYVISHWAGKTSVRDENFILDEKDQLFDLKADPGQYKVVTVEHPQIHAKMLSAKREWIAEVATELPEEDLRSFALGHPDFRFNQLPARDAVGHGGVKRSSRHPNSSFYTNWTSLSDSLTWDVEVLADGEFEVEIYYTCEPDKIGSQIQLSMGADLLEGRISRAVDSQLVGADQDRSPRQESYEQNWGKMTMGKIRLKKGAGQLKLKALEIPSGTVMDFRLMTLTRI</sequence>
<dbReference type="PANTHER" id="PTHR42693">
    <property type="entry name" value="ARYLSULFATASE FAMILY MEMBER"/>
    <property type="match status" value="1"/>
</dbReference>
<gene>
    <name evidence="6" type="ORF">GCM10009119_32460</name>
</gene>
<keyword evidence="2" id="KW-0479">Metal-binding</keyword>
<evidence type="ECO:0000256" key="2">
    <source>
        <dbReference type="ARBA" id="ARBA00022723"/>
    </source>
</evidence>
<proteinExistence type="inferred from homology"/>
<name>A0ABN1N315_9BACT</name>
<keyword evidence="3" id="KW-0378">Hydrolase</keyword>
<evidence type="ECO:0000256" key="4">
    <source>
        <dbReference type="ARBA" id="ARBA00022837"/>
    </source>
</evidence>
<dbReference type="Gene3D" id="2.60.120.260">
    <property type="entry name" value="Galactose-binding domain-like"/>
    <property type="match status" value="1"/>
</dbReference>